<evidence type="ECO:0000256" key="6">
    <source>
        <dbReference type="ARBA" id="ARBA00023136"/>
    </source>
</evidence>
<keyword evidence="5" id="KW-0812">Transmembrane</keyword>
<evidence type="ECO:0000256" key="7">
    <source>
        <dbReference type="ARBA" id="ARBA00023237"/>
    </source>
</evidence>
<organism evidence="8 9">
    <name type="scientific">Negadavirga shengliensis</name>
    <dbReference type="NCBI Taxonomy" id="1389218"/>
    <lineage>
        <taxon>Bacteria</taxon>
        <taxon>Pseudomonadati</taxon>
        <taxon>Bacteroidota</taxon>
        <taxon>Cytophagia</taxon>
        <taxon>Cytophagales</taxon>
        <taxon>Cyclobacteriaceae</taxon>
        <taxon>Negadavirga</taxon>
    </lineage>
</organism>
<gene>
    <name evidence="8" type="ORF">ACFPFU_14590</name>
</gene>
<dbReference type="Pfam" id="PF02321">
    <property type="entry name" value="OEP"/>
    <property type="match status" value="2"/>
</dbReference>
<protein>
    <submittedName>
        <fullName evidence="8">TolC family protein</fullName>
    </submittedName>
</protein>
<dbReference type="Proteomes" id="UP001595818">
    <property type="component" value="Unassembled WGS sequence"/>
</dbReference>
<dbReference type="SUPFAM" id="SSF56954">
    <property type="entry name" value="Outer membrane efflux proteins (OEP)"/>
    <property type="match status" value="1"/>
</dbReference>
<reference evidence="9" key="1">
    <citation type="journal article" date="2019" name="Int. J. Syst. Evol. Microbiol.">
        <title>The Global Catalogue of Microorganisms (GCM) 10K type strain sequencing project: providing services to taxonomists for standard genome sequencing and annotation.</title>
        <authorList>
            <consortium name="The Broad Institute Genomics Platform"/>
            <consortium name="The Broad Institute Genome Sequencing Center for Infectious Disease"/>
            <person name="Wu L."/>
            <person name="Ma J."/>
        </authorList>
    </citation>
    <scope>NUCLEOTIDE SEQUENCE [LARGE SCALE GENOMIC DNA]</scope>
    <source>
        <strain evidence="9">CGMCC 4.7466</strain>
    </source>
</reference>
<comment type="caution">
    <text evidence="8">The sequence shown here is derived from an EMBL/GenBank/DDBJ whole genome shotgun (WGS) entry which is preliminary data.</text>
</comment>
<keyword evidence="3" id="KW-0813">Transport</keyword>
<evidence type="ECO:0000313" key="8">
    <source>
        <dbReference type="EMBL" id="MFC4872922.1"/>
    </source>
</evidence>
<evidence type="ECO:0000256" key="1">
    <source>
        <dbReference type="ARBA" id="ARBA00004442"/>
    </source>
</evidence>
<dbReference type="EMBL" id="JBHSJJ010000008">
    <property type="protein sequence ID" value="MFC4872922.1"/>
    <property type="molecule type" value="Genomic_DNA"/>
</dbReference>
<sequence>MNEKLRFSLAITFFMAFFYANGQETVSYTLEDIVARAKAQSPAALRADTRRENLYWRYRLYLSDYNPQLRLSGTVPSYSQQFSSVVQPDGTIAFREVRQNFMDLELGLQQEIATTGGRISVNSSTNRFDNFLAPEGDPRTRWSGVPVNVRLFQPIFAFNQLKWNRKIEPIRYEESKREYAEEMEEISERVTVMFFDFLVAQVNLDIATKNLTNTEEILKIERGRYNIGTTYEDKLLQVELQVLEAKQEVSQARLDMETAALRLKSYIGLNETVNVNLVLPDEIPQFDIDTDLAIDYAFQNRAVAIGFDRQRLEAEREIAMARGQRFQMNLNAEYGYNNAALMWGDIYSNPNTQALVSLGISVPILDWGRNKARMSMAKANQELTIYTIEQEIINFEQEIFTKVRNFLMLKERIEITQTSDDVADKRYEISFKRYQNGNVTITDLAIAQQEKDRNRRAYIQSLRDYWTAYYELRKLTLYDFDNKLLLYNPALEAEPGQ</sequence>
<comment type="similarity">
    <text evidence="2">Belongs to the outer membrane factor (OMF) (TC 1.B.17) family.</text>
</comment>
<keyword evidence="4" id="KW-1134">Transmembrane beta strand</keyword>
<evidence type="ECO:0000256" key="4">
    <source>
        <dbReference type="ARBA" id="ARBA00022452"/>
    </source>
</evidence>
<proteinExistence type="inferred from homology"/>
<comment type="subcellular location">
    <subcellularLocation>
        <location evidence="1">Cell outer membrane</location>
    </subcellularLocation>
</comment>
<evidence type="ECO:0000256" key="3">
    <source>
        <dbReference type="ARBA" id="ARBA00022448"/>
    </source>
</evidence>
<name>A0ABV9T335_9BACT</name>
<keyword evidence="7" id="KW-0998">Cell outer membrane</keyword>
<evidence type="ECO:0000256" key="2">
    <source>
        <dbReference type="ARBA" id="ARBA00007613"/>
    </source>
</evidence>
<evidence type="ECO:0000313" key="9">
    <source>
        <dbReference type="Proteomes" id="UP001595818"/>
    </source>
</evidence>
<dbReference type="InterPro" id="IPR051906">
    <property type="entry name" value="TolC-like"/>
</dbReference>
<evidence type="ECO:0000256" key="5">
    <source>
        <dbReference type="ARBA" id="ARBA00022692"/>
    </source>
</evidence>
<dbReference type="PANTHER" id="PTHR30026:SF20">
    <property type="entry name" value="OUTER MEMBRANE PROTEIN TOLC"/>
    <property type="match status" value="1"/>
</dbReference>
<dbReference type="InterPro" id="IPR003423">
    <property type="entry name" value="OMP_efflux"/>
</dbReference>
<dbReference type="Gene3D" id="1.20.1600.10">
    <property type="entry name" value="Outer membrane efflux proteins (OEP)"/>
    <property type="match status" value="1"/>
</dbReference>
<accession>A0ABV9T335</accession>
<keyword evidence="9" id="KW-1185">Reference proteome</keyword>
<dbReference type="RefSeq" id="WP_377065505.1">
    <property type="nucleotide sequence ID" value="NZ_JBHSJJ010000008.1"/>
</dbReference>
<dbReference type="PANTHER" id="PTHR30026">
    <property type="entry name" value="OUTER MEMBRANE PROTEIN TOLC"/>
    <property type="match status" value="1"/>
</dbReference>
<keyword evidence="6" id="KW-0472">Membrane</keyword>